<keyword evidence="2" id="KW-1185">Reference proteome</keyword>
<reference evidence="1 2" key="1">
    <citation type="submission" date="2024-01" db="EMBL/GenBank/DDBJ databases">
        <title>A telomere-to-telomere, gap-free genome of sweet tea (Lithocarpus litseifolius).</title>
        <authorList>
            <person name="Zhou J."/>
        </authorList>
    </citation>
    <scope>NUCLEOTIDE SEQUENCE [LARGE SCALE GENOMIC DNA]</scope>
    <source>
        <strain evidence="1">Zhou-2022a</strain>
        <tissue evidence="1">Leaf</tissue>
    </source>
</reference>
<name>A0AAW2DGB3_9ROSI</name>
<comment type="caution">
    <text evidence="1">The sequence shown here is derived from an EMBL/GenBank/DDBJ whole genome shotgun (WGS) entry which is preliminary data.</text>
</comment>
<proteinExistence type="predicted"/>
<evidence type="ECO:0000313" key="1">
    <source>
        <dbReference type="EMBL" id="KAL0008603.1"/>
    </source>
</evidence>
<evidence type="ECO:0000313" key="2">
    <source>
        <dbReference type="Proteomes" id="UP001459277"/>
    </source>
</evidence>
<protein>
    <submittedName>
        <fullName evidence="1">Uncharacterized protein</fullName>
    </submittedName>
</protein>
<sequence length="146" mass="16849">MRTTYMIRNHYKFQNHYISINFCNISKPHSSRFQIFFFTNTQGSFCSLAYKAKSKLFANIMMALPLATQHLPNVGDVHHHDHVHVLLLLLLLHDRAHAHLHDQGLHDAQVLEDQDLHGAQVLEDQDLHGVPRREVGVRDDPDETLS</sequence>
<organism evidence="1 2">
    <name type="scientific">Lithocarpus litseifolius</name>
    <dbReference type="NCBI Taxonomy" id="425828"/>
    <lineage>
        <taxon>Eukaryota</taxon>
        <taxon>Viridiplantae</taxon>
        <taxon>Streptophyta</taxon>
        <taxon>Embryophyta</taxon>
        <taxon>Tracheophyta</taxon>
        <taxon>Spermatophyta</taxon>
        <taxon>Magnoliopsida</taxon>
        <taxon>eudicotyledons</taxon>
        <taxon>Gunneridae</taxon>
        <taxon>Pentapetalae</taxon>
        <taxon>rosids</taxon>
        <taxon>fabids</taxon>
        <taxon>Fagales</taxon>
        <taxon>Fagaceae</taxon>
        <taxon>Lithocarpus</taxon>
    </lineage>
</organism>
<dbReference type="Proteomes" id="UP001459277">
    <property type="component" value="Unassembled WGS sequence"/>
</dbReference>
<gene>
    <name evidence="1" type="ORF">SO802_010105</name>
</gene>
<dbReference type="AlphaFoldDB" id="A0AAW2DGB3"/>
<dbReference type="EMBL" id="JAZDWU010000003">
    <property type="protein sequence ID" value="KAL0008603.1"/>
    <property type="molecule type" value="Genomic_DNA"/>
</dbReference>
<accession>A0AAW2DGB3</accession>